<dbReference type="UniPathway" id="UPA00591">
    <property type="reaction ID" value="UER00648"/>
</dbReference>
<dbReference type="Gene3D" id="3.40.50.2020">
    <property type="match status" value="1"/>
</dbReference>
<dbReference type="InterPro" id="IPR026597">
    <property type="entry name" value="HGPRTase-like"/>
</dbReference>
<organism evidence="5 6">
    <name type="scientific">Methanothrix harundinacea</name>
    <dbReference type="NCBI Taxonomy" id="301375"/>
    <lineage>
        <taxon>Archaea</taxon>
        <taxon>Methanobacteriati</taxon>
        <taxon>Methanobacteriota</taxon>
        <taxon>Stenosarchaea group</taxon>
        <taxon>Methanomicrobia</taxon>
        <taxon>Methanotrichales</taxon>
        <taxon>Methanotrichaceae</taxon>
        <taxon>Methanothrix</taxon>
    </lineage>
</organism>
<sequence length="184" mass="20044">MLDRLRKSLLEAPIYKRGDYNYFIHPITDGVPEVRPDLIREVVTHIIRTANLDVDKIVTIEAMGIHIGIGLSLFTDIPLVIIRKRKYGLPGEIEVSQVTGYSKGQLYLNGISPGDRVIIVDDVISTGGTALATLGALEAAGAEVVDFVAVIERGEGAERLKAKGYAAKTMLRVDADEFGVKILE</sequence>
<dbReference type="PANTHER" id="PTHR43864">
    <property type="entry name" value="HYPOXANTHINE/GUANINE PHOSPHORIBOSYLTRANSFERASE"/>
    <property type="match status" value="1"/>
</dbReference>
<comment type="catalytic activity">
    <reaction evidence="3">
        <text>GMP + diphosphate = guanine + 5-phospho-alpha-D-ribose 1-diphosphate</text>
        <dbReference type="Rhea" id="RHEA:25424"/>
        <dbReference type="ChEBI" id="CHEBI:16235"/>
        <dbReference type="ChEBI" id="CHEBI:33019"/>
        <dbReference type="ChEBI" id="CHEBI:58017"/>
        <dbReference type="ChEBI" id="CHEBI:58115"/>
    </reaction>
</comment>
<accession>A0A101IGL4</accession>
<dbReference type="Pfam" id="PF00156">
    <property type="entry name" value="Pribosyltran"/>
    <property type="match status" value="1"/>
</dbReference>
<dbReference type="PATRIC" id="fig|301375.6.peg.2029"/>
<evidence type="ECO:0000259" key="4">
    <source>
        <dbReference type="Pfam" id="PF00156"/>
    </source>
</evidence>
<comment type="function">
    <text evidence="3">Catalyzes a salvage reaction resulting in the formation of IMP that is energically less costly than de novo synthesis.</text>
</comment>
<dbReference type="HAMAP" id="MF_01467">
    <property type="entry name" value="Hypx_phosphoribosyltr"/>
    <property type="match status" value="1"/>
</dbReference>
<gene>
    <name evidence="3" type="primary">hpt</name>
    <name evidence="5" type="ORF">XE07_2048</name>
</gene>
<comment type="similarity">
    <text evidence="3">Belongs to the purine/pyrimidine phosphoribosyltransferase family. Archaeal HPRT subfamily.</text>
</comment>
<dbReference type="GO" id="GO:0006166">
    <property type="term" value="P:purine ribonucleoside salvage"/>
    <property type="evidence" value="ECO:0007669"/>
    <property type="project" value="UniProtKB-KW"/>
</dbReference>
<dbReference type="EC" id="2.4.2.8" evidence="3"/>
<evidence type="ECO:0000256" key="3">
    <source>
        <dbReference type="HAMAP-Rule" id="MF_01467"/>
    </source>
</evidence>
<dbReference type="PANTHER" id="PTHR43864:SF1">
    <property type="entry name" value="XANTHINE PHOSPHORIBOSYLTRANSFERASE"/>
    <property type="match status" value="1"/>
</dbReference>
<comment type="pathway">
    <text evidence="3">Purine metabolism; IMP biosynthesis via salvage pathway; IMP from hypoxanthine: step 1/1.</text>
</comment>
<keyword evidence="1 3" id="KW-0808">Transferase</keyword>
<dbReference type="InterPro" id="IPR029057">
    <property type="entry name" value="PRTase-like"/>
</dbReference>
<dbReference type="GO" id="GO:0005737">
    <property type="term" value="C:cytoplasm"/>
    <property type="evidence" value="ECO:0007669"/>
    <property type="project" value="UniProtKB-SubCell"/>
</dbReference>
<evidence type="ECO:0000313" key="6">
    <source>
        <dbReference type="Proteomes" id="UP000053961"/>
    </source>
</evidence>
<keyword evidence="3" id="KW-0963">Cytoplasm</keyword>
<dbReference type="GO" id="GO:0004422">
    <property type="term" value="F:hypoxanthine phosphoribosyltransferase activity"/>
    <property type="evidence" value="ECO:0007669"/>
    <property type="project" value="UniProtKB-UniRule"/>
</dbReference>
<evidence type="ECO:0000256" key="2">
    <source>
        <dbReference type="ARBA" id="ARBA00022726"/>
    </source>
</evidence>
<dbReference type="AlphaFoldDB" id="A0A101IGL4"/>
<keyword evidence="2 3" id="KW-0660">Purine salvage</keyword>
<evidence type="ECO:0000313" key="5">
    <source>
        <dbReference type="EMBL" id="KUK94788.1"/>
    </source>
</evidence>
<comment type="caution">
    <text evidence="5">The sequence shown here is derived from an EMBL/GenBank/DDBJ whole genome shotgun (WGS) entry which is preliminary data.</text>
</comment>
<feature type="domain" description="Phosphoribosyltransferase" evidence="4">
    <location>
        <begin position="38"/>
        <end position="170"/>
    </location>
</feature>
<dbReference type="GO" id="GO:0052657">
    <property type="term" value="F:guanine phosphoribosyltransferase activity"/>
    <property type="evidence" value="ECO:0007669"/>
    <property type="project" value="RHEA"/>
</dbReference>
<proteinExistence type="inferred from homology"/>
<protein>
    <recommendedName>
        <fullName evidence="3">Hypoxanthine/guanine phosphoribosyltransferase</fullName>
        <shortName evidence="3">HGPRTase</shortName>
        <ecNumber evidence="3">2.4.2.8</ecNumber>
    </recommendedName>
</protein>
<dbReference type="CDD" id="cd06223">
    <property type="entry name" value="PRTases_typeI"/>
    <property type="match status" value="1"/>
</dbReference>
<dbReference type="NCBIfam" id="NF040646">
    <property type="entry name" value="HPT_Archaea"/>
    <property type="match status" value="1"/>
</dbReference>
<dbReference type="EMBL" id="LGHB01000043">
    <property type="protein sequence ID" value="KUK94788.1"/>
    <property type="molecule type" value="Genomic_DNA"/>
</dbReference>
<dbReference type="Proteomes" id="UP000053961">
    <property type="component" value="Unassembled WGS sequence"/>
</dbReference>
<comment type="catalytic activity">
    <reaction evidence="3">
        <text>IMP + diphosphate = hypoxanthine + 5-phospho-alpha-D-ribose 1-diphosphate</text>
        <dbReference type="Rhea" id="RHEA:17973"/>
        <dbReference type="ChEBI" id="CHEBI:17368"/>
        <dbReference type="ChEBI" id="CHEBI:33019"/>
        <dbReference type="ChEBI" id="CHEBI:58017"/>
        <dbReference type="ChEBI" id="CHEBI:58053"/>
        <dbReference type="EC" id="2.4.2.8"/>
    </reaction>
</comment>
<keyword evidence="3 5" id="KW-0328">Glycosyltransferase</keyword>
<dbReference type="GO" id="GO:0032264">
    <property type="term" value="P:IMP salvage"/>
    <property type="evidence" value="ECO:0007669"/>
    <property type="project" value="UniProtKB-UniRule"/>
</dbReference>
<comment type="subcellular location">
    <subcellularLocation>
        <location evidence="3">Cytoplasm</location>
    </subcellularLocation>
</comment>
<evidence type="ECO:0000256" key="1">
    <source>
        <dbReference type="ARBA" id="ARBA00022679"/>
    </source>
</evidence>
<name>A0A101IGL4_9EURY</name>
<dbReference type="InterPro" id="IPR000836">
    <property type="entry name" value="PRTase_dom"/>
</dbReference>
<dbReference type="NCBIfam" id="NF002635">
    <property type="entry name" value="PRK02304.1-4"/>
    <property type="match status" value="1"/>
</dbReference>
<dbReference type="SUPFAM" id="SSF53271">
    <property type="entry name" value="PRTase-like"/>
    <property type="match status" value="1"/>
</dbReference>
<reference evidence="6" key="1">
    <citation type="journal article" date="2015" name="MBio">
        <title>Genome-Resolved Metagenomic Analysis Reveals Roles for Candidate Phyla and Other Microbial Community Members in Biogeochemical Transformations in Oil Reservoirs.</title>
        <authorList>
            <person name="Hu P."/>
            <person name="Tom L."/>
            <person name="Singh A."/>
            <person name="Thomas B.C."/>
            <person name="Baker B.J."/>
            <person name="Piceno Y.M."/>
            <person name="Andersen G.L."/>
            <person name="Banfield J.F."/>
        </authorList>
    </citation>
    <scope>NUCLEOTIDE SEQUENCE [LARGE SCALE GENOMIC DNA]</scope>
</reference>
<comment type="subunit">
    <text evidence="3">Homodimer.</text>
</comment>
<dbReference type="InterPro" id="IPR050118">
    <property type="entry name" value="Pur/Pyrimidine_PRTase"/>
</dbReference>